<reference evidence="4 5" key="1">
    <citation type="submission" date="2020-08" db="EMBL/GenBank/DDBJ databases">
        <authorList>
            <person name="Hejnol A."/>
        </authorList>
    </citation>
    <scope>NUCLEOTIDE SEQUENCE [LARGE SCALE GENOMIC DNA]</scope>
</reference>
<dbReference type="SMART" id="SM00365">
    <property type="entry name" value="LRR_SD22"/>
    <property type="match status" value="3"/>
</dbReference>
<evidence type="ECO:0000256" key="3">
    <source>
        <dbReference type="SAM" id="MobiDB-lite"/>
    </source>
</evidence>
<feature type="compositionally biased region" description="Basic and acidic residues" evidence="3">
    <location>
        <begin position="45"/>
        <end position="55"/>
    </location>
</feature>
<feature type="region of interest" description="Disordered" evidence="3">
    <location>
        <begin position="304"/>
        <end position="343"/>
    </location>
</feature>
<proteinExistence type="predicted"/>
<protein>
    <submittedName>
        <fullName evidence="4">DgyrCDS305</fullName>
    </submittedName>
</protein>
<comment type="caution">
    <text evidence="4">The sequence shown here is derived from an EMBL/GenBank/DDBJ whole genome shotgun (WGS) entry which is preliminary data.</text>
</comment>
<sequence length="343" mass="39358">MANVQLKPLRSSKTRTNYVSPINPETRPRIKSATKNIKKGPINKIGKDKQQKKQQEPILATDNNTEDDIKFINLDTTQNTECEERTETTNEINVTEILKDAQEKNTEKVFEIELRSRSIKYIRNLDAFVKVRLIDLSNNRIENIENLDKNTAVCYLPNLEDLRVTHNNLKNIPELCRCSKLQEVDLSDNKISDLSRLKGSSKLQRNLKKLASLVELNVQCNPCTKENNYITSLQNEIETLHILDGVHFTKTNNTASMPYFRPLSAATSVISSKQIESQLKTLESDISEFEKYLSNNMTSFWEKMSQLPSSPQENQSPPPTSRSSQRSRLAEARQFAAEHFKER</sequence>
<dbReference type="PROSITE" id="PS51450">
    <property type="entry name" value="LRR"/>
    <property type="match status" value="3"/>
</dbReference>
<evidence type="ECO:0000256" key="2">
    <source>
        <dbReference type="ARBA" id="ARBA00022737"/>
    </source>
</evidence>
<dbReference type="OrthoDB" id="1574204at2759"/>
<dbReference type="PANTHER" id="PTHR45973">
    <property type="entry name" value="PROTEIN PHOSPHATASE 1 REGULATORY SUBUNIT SDS22-RELATED"/>
    <property type="match status" value="1"/>
</dbReference>
<feature type="compositionally biased region" description="Low complexity" evidence="3">
    <location>
        <begin position="305"/>
        <end position="327"/>
    </location>
</feature>
<dbReference type="AlphaFoldDB" id="A0A7I8V6Q8"/>
<dbReference type="InterPro" id="IPR032675">
    <property type="entry name" value="LRR_dom_sf"/>
</dbReference>
<dbReference type="InterPro" id="IPR025875">
    <property type="entry name" value="Leu-rich_rpt_4"/>
</dbReference>
<accession>A0A7I8V6Q8</accession>
<dbReference type="InterPro" id="IPR050576">
    <property type="entry name" value="Cilia_flagella_integrity"/>
</dbReference>
<dbReference type="Pfam" id="PF12799">
    <property type="entry name" value="LRR_4"/>
    <property type="match status" value="1"/>
</dbReference>
<feature type="compositionally biased region" description="Basic residues" evidence="3">
    <location>
        <begin position="29"/>
        <end position="38"/>
    </location>
</feature>
<organism evidence="4 5">
    <name type="scientific">Dimorphilus gyrociliatus</name>
    <dbReference type="NCBI Taxonomy" id="2664684"/>
    <lineage>
        <taxon>Eukaryota</taxon>
        <taxon>Metazoa</taxon>
        <taxon>Spiralia</taxon>
        <taxon>Lophotrochozoa</taxon>
        <taxon>Annelida</taxon>
        <taxon>Polychaeta</taxon>
        <taxon>Polychaeta incertae sedis</taxon>
        <taxon>Dinophilidae</taxon>
        <taxon>Dimorphilus</taxon>
    </lineage>
</organism>
<dbReference type="SUPFAM" id="SSF52075">
    <property type="entry name" value="Outer arm dynein light chain 1"/>
    <property type="match status" value="1"/>
</dbReference>
<evidence type="ECO:0000256" key="1">
    <source>
        <dbReference type="ARBA" id="ARBA00022614"/>
    </source>
</evidence>
<dbReference type="EMBL" id="CAJFCJ010000001">
    <property type="protein sequence ID" value="CAD5110949.1"/>
    <property type="molecule type" value="Genomic_DNA"/>
</dbReference>
<keyword evidence="2" id="KW-0677">Repeat</keyword>
<feature type="compositionally biased region" description="Basic and acidic residues" evidence="3">
    <location>
        <begin position="328"/>
        <end position="343"/>
    </location>
</feature>
<feature type="region of interest" description="Disordered" evidence="3">
    <location>
        <begin position="1"/>
        <end position="62"/>
    </location>
</feature>
<name>A0A7I8V6Q8_9ANNE</name>
<keyword evidence="1" id="KW-0433">Leucine-rich repeat</keyword>
<evidence type="ECO:0000313" key="5">
    <source>
        <dbReference type="Proteomes" id="UP000549394"/>
    </source>
</evidence>
<keyword evidence="5" id="KW-1185">Reference proteome</keyword>
<gene>
    <name evidence="4" type="ORF">DGYR_LOCUS303</name>
</gene>
<dbReference type="PANTHER" id="PTHR45973:SF35">
    <property type="entry name" value="LEUCINE-RICH REPEAT-CONTAINING PROTEIN 43"/>
    <property type="match status" value="1"/>
</dbReference>
<dbReference type="InterPro" id="IPR001611">
    <property type="entry name" value="Leu-rich_rpt"/>
</dbReference>
<dbReference type="Gene3D" id="3.80.10.10">
    <property type="entry name" value="Ribonuclease Inhibitor"/>
    <property type="match status" value="1"/>
</dbReference>
<dbReference type="Proteomes" id="UP000549394">
    <property type="component" value="Unassembled WGS sequence"/>
</dbReference>
<evidence type="ECO:0000313" key="4">
    <source>
        <dbReference type="EMBL" id="CAD5110949.1"/>
    </source>
</evidence>